<dbReference type="GO" id="GO:0003677">
    <property type="term" value="F:DNA binding"/>
    <property type="evidence" value="ECO:0007669"/>
    <property type="project" value="UniProtKB-KW"/>
</dbReference>
<evidence type="ECO:0000256" key="2">
    <source>
        <dbReference type="ARBA" id="ARBA00023125"/>
    </source>
</evidence>
<comment type="caution">
    <text evidence="5">The sequence shown here is derived from an EMBL/GenBank/DDBJ whole genome shotgun (WGS) entry which is preliminary data.</text>
</comment>
<dbReference type="PANTHER" id="PTHR38445:SF9">
    <property type="entry name" value="HTH-TYPE TRANSCRIPTIONAL REPRESSOR YTRA"/>
    <property type="match status" value="1"/>
</dbReference>
<dbReference type="GO" id="GO:0003700">
    <property type="term" value="F:DNA-binding transcription factor activity"/>
    <property type="evidence" value="ECO:0007669"/>
    <property type="project" value="InterPro"/>
</dbReference>
<organism evidence="5 6">
    <name type="scientific">Aeromicrobium piscarium</name>
    <dbReference type="NCBI Taxonomy" id="2590901"/>
    <lineage>
        <taxon>Bacteria</taxon>
        <taxon>Bacillati</taxon>
        <taxon>Actinomycetota</taxon>
        <taxon>Actinomycetes</taxon>
        <taxon>Propionibacteriales</taxon>
        <taxon>Nocardioidaceae</taxon>
        <taxon>Aeromicrobium</taxon>
    </lineage>
</organism>
<keyword evidence="6" id="KW-1185">Reference proteome</keyword>
<dbReference type="Gene3D" id="1.10.10.10">
    <property type="entry name" value="Winged helix-like DNA-binding domain superfamily/Winged helix DNA-binding domain"/>
    <property type="match status" value="1"/>
</dbReference>
<gene>
    <name evidence="5" type="ORF">FNM00_02045</name>
</gene>
<dbReference type="InterPro" id="IPR036390">
    <property type="entry name" value="WH_DNA-bd_sf"/>
</dbReference>
<evidence type="ECO:0000256" key="3">
    <source>
        <dbReference type="ARBA" id="ARBA00023163"/>
    </source>
</evidence>
<sequence length="115" mass="12465">MEWTIDSDATAPPFEQLRQRIAEAAASGELPEGERLPTVRALAETLGLAVNTVARAYRELEAMGVIRTEGRRGSFIASTTLTHDDTRNAAIAFAKSAQSRGMGRAEAVTLFESVW</sequence>
<dbReference type="Pfam" id="PF00392">
    <property type="entry name" value="GntR"/>
    <property type="match status" value="1"/>
</dbReference>
<dbReference type="CDD" id="cd07377">
    <property type="entry name" value="WHTH_GntR"/>
    <property type="match status" value="1"/>
</dbReference>
<dbReference type="Proteomes" id="UP000316988">
    <property type="component" value="Unassembled WGS sequence"/>
</dbReference>
<dbReference type="PROSITE" id="PS50949">
    <property type="entry name" value="HTH_GNTR"/>
    <property type="match status" value="1"/>
</dbReference>
<evidence type="ECO:0000256" key="1">
    <source>
        <dbReference type="ARBA" id="ARBA00023015"/>
    </source>
</evidence>
<keyword evidence="3" id="KW-0804">Transcription</keyword>
<name>A0A554SPV6_9ACTN</name>
<protein>
    <submittedName>
        <fullName evidence="5">GntR family transcriptional regulator</fullName>
    </submittedName>
</protein>
<evidence type="ECO:0000259" key="4">
    <source>
        <dbReference type="PROSITE" id="PS50949"/>
    </source>
</evidence>
<feature type="domain" description="HTH gntR-type" evidence="4">
    <location>
        <begin position="11"/>
        <end position="79"/>
    </location>
</feature>
<dbReference type="PANTHER" id="PTHR38445">
    <property type="entry name" value="HTH-TYPE TRANSCRIPTIONAL REPRESSOR YTRA"/>
    <property type="match status" value="1"/>
</dbReference>
<dbReference type="SMART" id="SM00345">
    <property type="entry name" value="HTH_GNTR"/>
    <property type="match status" value="1"/>
</dbReference>
<accession>A0A554SPV6</accession>
<dbReference type="InterPro" id="IPR000524">
    <property type="entry name" value="Tscrpt_reg_HTH_GntR"/>
</dbReference>
<reference evidence="5 6" key="1">
    <citation type="submission" date="2019-07" db="EMBL/GenBank/DDBJ databases">
        <authorList>
            <person name="Zhao L.H."/>
        </authorList>
    </citation>
    <scope>NUCLEOTIDE SEQUENCE [LARGE SCALE GENOMIC DNA]</scope>
    <source>
        <strain evidence="5 6">Co35</strain>
    </source>
</reference>
<keyword evidence="2" id="KW-0238">DNA-binding</keyword>
<dbReference type="SUPFAM" id="SSF46785">
    <property type="entry name" value="Winged helix' DNA-binding domain"/>
    <property type="match status" value="1"/>
</dbReference>
<keyword evidence="1" id="KW-0805">Transcription regulation</keyword>
<evidence type="ECO:0000313" key="5">
    <source>
        <dbReference type="EMBL" id="TSD68395.1"/>
    </source>
</evidence>
<dbReference type="AlphaFoldDB" id="A0A554SPV6"/>
<proteinExistence type="predicted"/>
<dbReference type="EMBL" id="VLNT01000001">
    <property type="protein sequence ID" value="TSD68395.1"/>
    <property type="molecule type" value="Genomic_DNA"/>
</dbReference>
<dbReference type="OrthoDB" id="4307011at2"/>
<dbReference type="InterPro" id="IPR036388">
    <property type="entry name" value="WH-like_DNA-bd_sf"/>
</dbReference>
<evidence type="ECO:0000313" key="6">
    <source>
        <dbReference type="Proteomes" id="UP000316988"/>
    </source>
</evidence>
<dbReference type="RefSeq" id="WP_143911344.1">
    <property type="nucleotide sequence ID" value="NZ_VLNT01000001.1"/>
</dbReference>